<dbReference type="EMBL" id="BQKE01000001">
    <property type="protein sequence ID" value="GJM60423.1"/>
    <property type="molecule type" value="Genomic_DNA"/>
</dbReference>
<dbReference type="AlphaFoldDB" id="A0AAN4VWX8"/>
<reference evidence="2 3" key="1">
    <citation type="submission" date="2021-12" db="EMBL/GenBank/DDBJ databases">
        <title>Genome sequencing of bacteria with rrn-lacking chromosome and rrn-plasmid.</title>
        <authorList>
            <person name="Anda M."/>
            <person name="Iwasaki W."/>
        </authorList>
    </citation>
    <scope>NUCLEOTIDE SEQUENCE [LARGE SCALE GENOMIC DNA]</scope>
    <source>
        <strain evidence="2 3">NBRC 15940</strain>
    </source>
</reference>
<name>A0AAN4VWX8_9BACT</name>
<proteinExistence type="predicted"/>
<protein>
    <submittedName>
        <fullName evidence="2">Uncharacterized protein</fullName>
    </submittedName>
</protein>
<keyword evidence="1" id="KW-0732">Signal</keyword>
<evidence type="ECO:0000313" key="3">
    <source>
        <dbReference type="Proteomes" id="UP001310022"/>
    </source>
</evidence>
<feature type="signal peptide" evidence="1">
    <location>
        <begin position="1"/>
        <end position="18"/>
    </location>
</feature>
<dbReference type="RefSeq" id="WP_060685830.1">
    <property type="nucleotide sequence ID" value="NZ_BQKE01000001.1"/>
</dbReference>
<sequence length="178" mass="19975">MRFLTTLCLLLIGQFALGQTVSPGKGVGELTLGMTVDDVTWVLGFEGKKISYDDYLTASVRANPKSLPETKIDFDYCLDYVFIMTLPVEKVFVKDEKVVMIQLSSFPDYNKILCEDIQTDDGVKFFQDAQILDGHYAEGVKGPAALHSNLNNVFYYNKGVAFGLDNDKIRAMYIFNPQ</sequence>
<dbReference type="Proteomes" id="UP001310022">
    <property type="component" value="Unassembled WGS sequence"/>
</dbReference>
<keyword evidence="3" id="KW-1185">Reference proteome</keyword>
<organism evidence="2 3">
    <name type="scientific">Persicobacter diffluens</name>
    <dbReference type="NCBI Taxonomy" id="981"/>
    <lineage>
        <taxon>Bacteria</taxon>
        <taxon>Pseudomonadati</taxon>
        <taxon>Bacteroidota</taxon>
        <taxon>Cytophagia</taxon>
        <taxon>Cytophagales</taxon>
        <taxon>Persicobacteraceae</taxon>
        <taxon>Persicobacter</taxon>
    </lineage>
</organism>
<comment type="caution">
    <text evidence="2">The sequence shown here is derived from an EMBL/GenBank/DDBJ whole genome shotgun (WGS) entry which is preliminary data.</text>
</comment>
<evidence type="ECO:0000256" key="1">
    <source>
        <dbReference type="SAM" id="SignalP"/>
    </source>
</evidence>
<accession>A0AAN4VWX8</accession>
<feature type="chain" id="PRO_5043053628" evidence="1">
    <location>
        <begin position="19"/>
        <end position="178"/>
    </location>
</feature>
<evidence type="ECO:0000313" key="2">
    <source>
        <dbReference type="EMBL" id="GJM60423.1"/>
    </source>
</evidence>
<gene>
    <name evidence="2" type="ORF">PEDI_09750</name>
</gene>